<accession>A0ABU4UGS6</accession>
<reference evidence="1 2" key="1">
    <citation type="submission" date="2023-11" db="EMBL/GenBank/DDBJ databases">
        <authorList>
            <person name="Ouyang M.-Y."/>
        </authorList>
    </citation>
    <scope>NUCLEOTIDE SEQUENCE [LARGE SCALE GENOMIC DNA]</scope>
    <source>
        <strain evidence="1 2">OY6</strain>
    </source>
</reference>
<sequence>MIELPANVESRLIHAAQDEGQSLAQFVDRLLESYLEDKADAQTAEAAYRDFIASGEASIPLDKLIAEHGV</sequence>
<name>A0ABU4UGS6_9GAMM</name>
<keyword evidence="2" id="KW-1185">Reference proteome</keyword>
<organism evidence="1 2">
    <name type="scientific">Methylomonas defluvii</name>
    <dbReference type="NCBI Taxonomy" id="3045149"/>
    <lineage>
        <taxon>Bacteria</taxon>
        <taxon>Pseudomonadati</taxon>
        <taxon>Pseudomonadota</taxon>
        <taxon>Gammaproteobacteria</taxon>
        <taxon>Methylococcales</taxon>
        <taxon>Methylococcaceae</taxon>
        <taxon>Methylomonas</taxon>
    </lineage>
</organism>
<evidence type="ECO:0008006" key="3">
    <source>
        <dbReference type="Google" id="ProtNLM"/>
    </source>
</evidence>
<comment type="caution">
    <text evidence="1">The sequence shown here is derived from an EMBL/GenBank/DDBJ whole genome shotgun (WGS) entry which is preliminary data.</text>
</comment>
<evidence type="ECO:0000313" key="1">
    <source>
        <dbReference type="EMBL" id="MDX8128677.1"/>
    </source>
</evidence>
<protein>
    <recommendedName>
        <fullName evidence="3">RHH-type rel operon transcriptional repressor/antitoxin RelB</fullName>
    </recommendedName>
</protein>
<dbReference type="RefSeq" id="WP_033156962.1">
    <property type="nucleotide sequence ID" value="NZ_JAXARY010000014.1"/>
</dbReference>
<dbReference type="Proteomes" id="UP001284537">
    <property type="component" value="Unassembled WGS sequence"/>
</dbReference>
<evidence type="ECO:0000313" key="2">
    <source>
        <dbReference type="Proteomes" id="UP001284537"/>
    </source>
</evidence>
<proteinExistence type="predicted"/>
<dbReference type="EMBL" id="JAXARY010000014">
    <property type="protein sequence ID" value="MDX8128677.1"/>
    <property type="molecule type" value="Genomic_DNA"/>
</dbReference>
<gene>
    <name evidence="1" type="ORF">QLH52_15385</name>
</gene>